<evidence type="ECO:0000256" key="1">
    <source>
        <dbReference type="PROSITE-ProRule" id="PRU00339"/>
    </source>
</evidence>
<dbReference type="InterPro" id="IPR011990">
    <property type="entry name" value="TPR-like_helical_dom_sf"/>
</dbReference>
<dbReference type="SMART" id="SM00028">
    <property type="entry name" value="TPR"/>
    <property type="match status" value="2"/>
</dbReference>
<sequence>MVRPDIFLSGGRVRGDCEIMGVYSHSTKYEYKIGQRGSRYRHGTYWFVRRRGEDMYEVRPLNANHIPSGVSRLIDRDEFLTYYTPELTYYQENTLPCLEALRKKVRMGRRYFNLGQMDRAEREFCSAVLMQEDSVDANMALSEVYAEQQEFTKLRTVLDKLLNIDEVFREEQRHRFNEFGINLRKQGRFDDAIRFYAKALEVNEDDENLHFNMARALHGKGRDEACREHLARCMELNPEMAEARSFLRSLDAVRAEESNGERAAGRGDGGKENYVFSLK</sequence>
<dbReference type="PROSITE" id="PS50005">
    <property type="entry name" value="TPR"/>
    <property type="match status" value="1"/>
</dbReference>
<comment type="caution">
    <text evidence="2">The sequence shown here is derived from an EMBL/GenBank/DDBJ whole genome shotgun (WGS) entry which is preliminary data.</text>
</comment>
<reference evidence="2 3" key="1">
    <citation type="submission" date="2019-11" db="EMBL/GenBank/DDBJ databases">
        <title>Pseudodesulfovibrio alkaliphilus, sp. nov., an alkaliphilic sulfate-reducing bacteria from mud volcano of Taman peninsula, Russia.</title>
        <authorList>
            <person name="Frolova A."/>
            <person name="Merkel A.Y."/>
            <person name="Slobodkin A.I."/>
        </authorList>
    </citation>
    <scope>NUCLEOTIDE SEQUENCE [LARGE SCALE GENOMIC DNA]</scope>
    <source>
        <strain evidence="2 3">F-1</strain>
    </source>
</reference>
<feature type="repeat" description="TPR" evidence="1">
    <location>
        <begin position="173"/>
        <end position="206"/>
    </location>
</feature>
<keyword evidence="1" id="KW-0802">TPR repeat</keyword>
<accession>A0A7K1KRE4</accession>
<protein>
    <submittedName>
        <fullName evidence="2">Tetratricopeptide repeat protein</fullName>
    </submittedName>
</protein>
<keyword evidence="3" id="KW-1185">Reference proteome</keyword>
<dbReference type="EMBL" id="WODC01000010">
    <property type="protein sequence ID" value="MUM78648.1"/>
    <property type="molecule type" value="Genomic_DNA"/>
</dbReference>
<dbReference type="AlphaFoldDB" id="A0A7K1KRE4"/>
<dbReference type="SUPFAM" id="SSF48452">
    <property type="entry name" value="TPR-like"/>
    <property type="match status" value="1"/>
</dbReference>
<gene>
    <name evidence="2" type="ORF">GKC30_13490</name>
</gene>
<evidence type="ECO:0000313" key="2">
    <source>
        <dbReference type="EMBL" id="MUM78648.1"/>
    </source>
</evidence>
<dbReference type="Gene3D" id="1.25.40.10">
    <property type="entry name" value="Tetratricopeptide repeat domain"/>
    <property type="match status" value="2"/>
</dbReference>
<evidence type="ECO:0000313" key="3">
    <source>
        <dbReference type="Proteomes" id="UP000461162"/>
    </source>
</evidence>
<name>A0A7K1KRE4_9BACT</name>
<dbReference type="Pfam" id="PF13432">
    <property type="entry name" value="TPR_16"/>
    <property type="match status" value="1"/>
</dbReference>
<organism evidence="2 3">
    <name type="scientific">Pseudodesulfovibrio alkaliphilus</name>
    <dbReference type="NCBI Taxonomy" id="2661613"/>
    <lineage>
        <taxon>Bacteria</taxon>
        <taxon>Pseudomonadati</taxon>
        <taxon>Thermodesulfobacteriota</taxon>
        <taxon>Desulfovibrionia</taxon>
        <taxon>Desulfovibrionales</taxon>
        <taxon>Desulfovibrionaceae</taxon>
    </lineage>
</organism>
<proteinExistence type="predicted"/>
<dbReference type="Pfam" id="PF14559">
    <property type="entry name" value="TPR_19"/>
    <property type="match status" value="1"/>
</dbReference>
<dbReference type="Proteomes" id="UP000461162">
    <property type="component" value="Unassembled WGS sequence"/>
</dbReference>
<dbReference type="InterPro" id="IPR019734">
    <property type="entry name" value="TPR_rpt"/>
</dbReference>